<accession>A0A7S1YJ16</accession>
<feature type="compositionally biased region" description="Basic and acidic residues" evidence="1">
    <location>
        <begin position="204"/>
        <end position="213"/>
    </location>
</feature>
<keyword evidence="2" id="KW-0812">Transmembrane</keyword>
<keyword evidence="3" id="KW-0732">Signal</keyword>
<protein>
    <submittedName>
        <fullName evidence="4">Uncharacterized protein</fullName>
    </submittedName>
</protein>
<feature type="signal peptide" evidence="3">
    <location>
        <begin position="1"/>
        <end position="18"/>
    </location>
</feature>
<evidence type="ECO:0000313" key="4">
    <source>
        <dbReference type="EMBL" id="CAD9303306.1"/>
    </source>
</evidence>
<evidence type="ECO:0000256" key="3">
    <source>
        <dbReference type="SAM" id="SignalP"/>
    </source>
</evidence>
<proteinExistence type="predicted"/>
<name>A0A7S1YJ16_9EUKA</name>
<sequence length="279" mass="28771">MLVLLPLLSLAFCSSVTPLRPQEVHLRSGEPALVFVGSARFASPATGSTALFSASLSTSTVASSALGLSSPPSYSLIPIVTASSSTVAQSVHHVQLTWATATTIDSLPPLPTTTTSPSWRVTTAPTLLDFPQHVVPLTHLPVEAIFNLTLAAPTSLLGTPVQLELFIVRATPTDSTTAPATGHSTRPGSGGRDHEPASSPSRQGDGHGDDKPLPRHPSASSSSSSGGASLAILISTIAACFLCLGLGFLYVRSRRASAASQYAVDMQSYTSSGIPSIFK</sequence>
<evidence type="ECO:0000256" key="2">
    <source>
        <dbReference type="SAM" id="Phobius"/>
    </source>
</evidence>
<keyword evidence="2" id="KW-1133">Transmembrane helix</keyword>
<feature type="chain" id="PRO_5031336758" evidence="3">
    <location>
        <begin position="19"/>
        <end position="279"/>
    </location>
</feature>
<organism evidence="4">
    <name type="scientific">Sexangularia sp. CB-2014</name>
    <dbReference type="NCBI Taxonomy" id="1486929"/>
    <lineage>
        <taxon>Eukaryota</taxon>
        <taxon>Amoebozoa</taxon>
        <taxon>Tubulinea</taxon>
        <taxon>Elardia</taxon>
        <taxon>Arcellinida</taxon>
        <taxon>Arcellinida incertae sedis</taxon>
        <taxon>Sexangularia</taxon>
    </lineage>
</organism>
<feature type="region of interest" description="Disordered" evidence="1">
    <location>
        <begin position="174"/>
        <end position="224"/>
    </location>
</feature>
<keyword evidence="2" id="KW-0472">Membrane</keyword>
<evidence type="ECO:0000256" key="1">
    <source>
        <dbReference type="SAM" id="MobiDB-lite"/>
    </source>
</evidence>
<dbReference type="EMBL" id="HBGL01012012">
    <property type="protein sequence ID" value="CAD9303306.1"/>
    <property type="molecule type" value="Transcribed_RNA"/>
</dbReference>
<dbReference type="AlphaFoldDB" id="A0A7S1YJ16"/>
<gene>
    <name evidence="4" type="ORF">SSP0437_LOCUS9379</name>
</gene>
<reference evidence="4" key="1">
    <citation type="submission" date="2021-01" db="EMBL/GenBank/DDBJ databases">
        <authorList>
            <person name="Corre E."/>
            <person name="Pelletier E."/>
            <person name="Niang G."/>
            <person name="Scheremetjew M."/>
            <person name="Finn R."/>
            <person name="Kale V."/>
            <person name="Holt S."/>
            <person name="Cochrane G."/>
            <person name="Meng A."/>
            <person name="Brown T."/>
            <person name="Cohen L."/>
        </authorList>
    </citation>
    <scope>NUCLEOTIDE SEQUENCE</scope>
    <source>
        <strain evidence="4">ATCC 50979</strain>
    </source>
</reference>
<feature type="transmembrane region" description="Helical" evidence="2">
    <location>
        <begin position="230"/>
        <end position="251"/>
    </location>
</feature>